<reference evidence="2 5" key="3">
    <citation type="submission" date="2020-08" db="EMBL/GenBank/DDBJ databases">
        <title>Genomic Encyclopedia of Type Strains, Phase III (KMG-III): the genomes of soil and plant-associated and newly described type strains.</title>
        <authorList>
            <person name="Whitman W."/>
        </authorList>
    </citation>
    <scope>NUCLEOTIDE SEQUENCE [LARGE SCALE GENOMIC DNA]</scope>
    <source>
        <strain evidence="2 5">CECT 3259</strain>
    </source>
</reference>
<dbReference type="InterPro" id="IPR029058">
    <property type="entry name" value="AB_hydrolase_fold"/>
</dbReference>
<feature type="chain" id="PRO_5042698113" evidence="1">
    <location>
        <begin position="21"/>
        <end position="230"/>
    </location>
</feature>
<dbReference type="PANTHER" id="PTHR32015:SF1">
    <property type="entry name" value="LIPASE"/>
    <property type="match status" value="1"/>
</dbReference>
<keyword evidence="4" id="KW-1185">Reference proteome</keyword>
<dbReference type="RefSeq" id="WP_102920059.1">
    <property type="nucleotide sequence ID" value="NZ_JACHJF010000007.1"/>
</dbReference>
<feature type="signal peptide" evidence="1">
    <location>
        <begin position="1"/>
        <end position="20"/>
    </location>
</feature>
<reference evidence="4" key="2">
    <citation type="submission" date="2015-07" db="EMBL/GenBank/DDBJ databases">
        <authorList>
            <person name="Graham D.E."/>
            <person name="Giannone R.J."/>
            <person name="Gulvik C.A."/>
            <person name="Hettich R.L."/>
            <person name="Klingeman D.M."/>
            <person name="Mahan K.M."/>
            <person name="Parry R.J."/>
            <person name="Spain J.C."/>
        </authorList>
    </citation>
    <scope>NUCLEOTIDE SEQUENCE [LARGE SCALE GENOMIC DNA]</scope>
    <source>
        <strain evidence="4">ATCC 27428</strain>
    </source>
</reference>
<dbReference type="OrthoDB" id="8871309at2"/>
<evidence type="ECO:0000313" key="4">
    <source>
        <dbReference type="Proteomes" id="UP000235945"/>
    </source>
</evidence>
<dbReference type="Pfam" id="PF01674">
    <property type="entry name" value="Lipase_2"/>
    <property type="match status" value="1"/>
</dbReference>
<dbReference type="AlphaFoldDB" id="A0A2N8NTZ3"/>
<evidence type="ECO:0000313" key="3">
    <source>
        <dbReference type="EMBL" id="PNE32236.1"/>
    </source>
</evidence>
<dbReference type="EC" id="3.1.1.3" evidence="2"/>
<dbReference type="EMBL" id="JACHJF010000007">
    <property type="protein sequence ID" value="MBB5119281.1"/>
    <property type="molecule type" value="Genomic_DNA"/>
</dbReference>
<dbReference type="Proteomes" id="UP000528608">
    <property type="component" value="Unassembled WGS sequence"/>
</dbReference>
<proteinExistence type="predicted"/>
<gene>
    <name evidence="3" type="ORF">AF335_21275</name>
    <name evidence="2" type="ORF">FHS36_002714</name>
</gene>
<comment type="caution">
    <text evidence="3">The sequence shown here is derived from an EMBL/GenBank/DDBJ whole genome shotgun (WGS) entry which is preliminary data.</text>
</comment>
<keyword evidence="1" id="KW-0732">Signal</keyword>
<evidence type="ECO:0000256" key="1">
    <source>
        <dbReference type="SAM" id="SignalP"/>
    </source>
</evidence>
<evidence type="ECO:0000313" key="5">
    <source>
        <dbReference type="Proteomes" id="UP000528608"/>
    </source>
</evidence>
<dbReference type="InterPro" id="IPR002918">
    <property type="entry name" value="Lipase_EstA/Esterase_EstB"/>
</dbReference>
<dbReference type="SUPFAM" id="SSF53474">
    <property type="entry name" value="alpha/beta-Hydrolases"/>
    <property type="match status" value="1"/>
</dbReference>
<dbReference type="PANTHER" id="PTHR32015">
    <property type="entry name" value="FASTING INDUCED LIPASE"/>
    <property type="match status" value="1"/>
</dbReference>
<dbReference type="Proteomes" id="UP000235945">
    <property type="component" value="Unassembled WGS sequence"/>
</dbReference>
<accession>A0A2N8NTZ3</accession>
<dbReference type="EMBL" id="LGUI01000006">
    <property type="protein sequence ID" value="PNE32236.1"/>
    <property type="molecule type" value="Genomic_DNA"/>
</dbReference>
<sequence>MRRTTRALVATAAVTGFLLAGQAGRPATAGAATPREPVVFVHGYLGSGAVWEPARSAFEKAGYDKSRLFTYSYDFNVSNRTTARGLADFVDKVKRDTGAEKVDIVNHSMGGMVTMWYIKQLGGAASVGRVASLAGAHHGTKVSGLCTVVSPSCKEMTPGSEFLTTLTAGDETPGPVAYRTWYSPCDEIINPFTSTVLDGAVNTFLPCEEHLAYLVDGPLLAQVAAFVKGA</sequence>
<organism evidence="3 4">
    <name type="scientific">Streptomyces eurocidicus</name>
    <name type="common">Streptoverticillium eurocidicus</name>
    <dbReference type="NCBI Taxonomy" id="66423"/>
    <lineage>
        <taxon>Bacteria</taxon>
        <taxon>Bacillati</taxon>
        <taxon>Actinomycetota</taxon>
        <taxon>Actinomycetes</taxon>
        <taxon>Kitasatosporales</taxon>
        <taxon>Streptomycetaceae</taxon>
        <taxon>Streptomyces</taxon>
    </lineage>
</organism>
<keyword evidence="2" id="KW-0378">Hydrolase</keyword>
<dbReference type="GO" id="GO:0004806">
    <property type="term" value="F:triacylglycerol lipase activity"/>
    <property type="evidence" value="ECO:0007669"/>
    <property type="project" value="UniProtKB-EC"/>
</dbReference>
<dbReference type="GO" id="GO:0016042">
    <property type="term" value="P:lipid catabolic process"/>
    <property type="evidence" value="ECO:0007669"/>
    <property type="project" value="InterPro"/>
</dbReference>
<reference evidence="3" key="1">
    <citation type="submission" date="2015-07" db="EMBL/GenBank/DDBJ databases">
        <authorList>
            <person name="Noorani M."/>
        </authorList>
    </citation>
    <scope>NUCLEOTIDE SEQUENCE [LARGE SCALE GENOMIC DNA]</scope>
    <source>
        <strain evidence="3">ATCC 27428</strain>
    </source>
</reference>
<name>A0A2N8NTZ3_STREU</name>
<dbReference type="Gene3D" id="3.40.50.1820">
    <property type="entry name" value="alpha/beta hydrolase"/>
    <property type="match status" value="1"/>
</dbReference>
<evidence type="ECO:0000313" key="2">
    <source>
        <dbReference type="EMBL" id="MBB5119281.1"/>
    </source>
</evidence>
<protein>
    <submittedName>
        <fullName evidence="2 3">Lipase</fullName>
        <ecNumber evidence="2">3.1.1.3</ecNumber>
    </submittedName>
</protein>